<dbReference type="Proteomes" id="UP000055611">
    <property type="component" value="Chromosome"/>
</dbReference>
<keyword evidence="2" id="KW-0808">Transferase</keyword>
<accession>A0A140D9I2</accession>
<keyword evidence="5" id="KW-1185">Reference proteome</keyword>
<gene>
    <name evidence="3" type="ORF">AWY79_01355</name>
    <name evidence="4" type="ORF">EDC59_108139</name>
</gene>
<dbReference type="InterPro" id="IPR002201">
    <property type="entry name" value="Glyco_trans_9"/>
</dbReference>
<dbReference type="Proteomes" id="UP000295506">
    <property type="component" value="Unassembled WGS sequence"/>
</dbReference>
<protein>
    <submittedName>
        <fullName evidence="4">Heptosyltransferase-2</fullName>
    </submittedName>
    <submittedName>
        <fullName evidence="3">Lipopolysaccharide heptosyltransferase II</fullName>
    </submittedName>
</protein>
<dbReference type="RefSeq" id="WP_066799385.1">
    <property type="nucleotide sequence ID" value="NZ_CP014206.1"/>
</dbReference>
<dbReference type="GO" id="GO:0005829">
    <property type="term" value="C:cytosol"/>
    <property type="evidence" value="ECO:0007669"/>
    <property type="project" value="TreeGrafter"/>
</dbReference>
<dbReference type="PANTHER" id="PTHR30160:SF1">
    <property type="entry name" value="LIPOPOLYSACCHARIDE 1,2-N-ACETYLGLUCOSAMINETRANSFERASE-RELATED"/>
    <property type="match status" value="1"/>
</dbReference>
<sequence length="345" mass="38161">MQAYKKIGVWQTAFLGDAVLTLPLLRALKDRFPEAEIHFFVRAGVESVFEGQPEIAKVRPFAKRGREKSLNAAVRLGWEIGREGFDLWVSAHTSLRSALVAGATSIGRRIGYSRPWFNRFAYTETVDRRFDELAEIERLMELARPLGIDGPAPRAELVLPEAAREAADLFWAESGFSGPVLGVHPGSTWPTKCWPVEYFSDIVRRAVEAGAHVLVFGGPGEEPVAQAVIDGALADPSRVTDLSGRLTLPQLAAYLRRLDAYLTNDSGPMHLAWTQDVPLVALFGPTVKGLGFFPRGENSVVMETDVDCRPCGLHGPKKCPKTHFRCMRELTPDRVWDALRSKLGL</sequence>
<dbReference type="Gene3D" id="3.40.50.2000">
    <property type="entry name" value="Glycogen Phosphorylase B"/>
    <property type="match status" value="2"/>
</dbReference>
<dbReference type="GO" id="GO:0009244">
    <property type="term" value="P:lipopolysaccharide core region biosynthetic process"/>
    <property type="evidence" value="ECO:0007669"/>
    <property type="project" value="TreeGrafter"/>
</dbReference>
<organism evidence="4 6">
    <name type="scientific">Pseudodesulfovibrio indicus</name>
    <dbReference type="NCBI Taxonomy" id="1716143"/>
    <lineage>
        <taxon>Bacteria</taxon>
        <taxon>Pseudomonadati</taxon>
        <taxon>Thermodesulfobacteriota</taxon>
        <taxon>Desulfovibrionia</taxon>
        <taxon>Desulfovibrionales</taxon>
        <taxon>Desulfovibrionaceae</taxon>
    </lineage>
</organism>
<reference evidence="4 6" key="2">
    <citation type="submission" date="2019-03" db="EMBL/GenBank/DDBJ databases">
        <title>Genomic Encyclopedia of Type Strains, Phase IV (KMG-IV): sequencing the most valuable type-strain genomes for metagenomic binning, comparative biology and taxonomic classification.</title>
        <authorList>
            <person name="Goeker M."/>
        </authorList>
    </citation>
    <scope>NUCLEOTIDE SEQUENCE [LARGE SCALE GENOMIC DNA]</scope>
    <source>
        <strain evidence="4 6">DSM 101483</strain>
    </source>
</reference>
<dbReference type="SUPFAM" id="SSF53756">
    <property type="entry name" value="UDP-Glycosyltransferase/glycogen phosphorylase"/>
    <property type="match status" value="1"/>
</dbReference>
<proteinExistence type="predicted"/>
<dbReference type="AlphaFoldDB" id="A0A140D9I2"/>
<dbReference type="PANTHER" id="PTHR30160">
    <property type="entry name" value="TETRAACYLDISACCHARIDE 4'-KINASE-RELATED"/>
    <property type="match status" value="1"/>
</dbReference>
<evidence type="ECO:0000313" key="4">
    <source>
        <dbReference type="EMBL" id="TDT87473.1"/>
    </source>
</evidence>
<dbReference type="GO" id="GO:0008713">
    <property type="term" value="F:ADP-heptose-lipopolysaccharide heptosyltransferase activity"/>
    <property type="evidence" value="ECO:0007669"/>
    <property type="project" value="TreeGrafter"/>
</dbReference>
<dbReference type="OrthoDB" id="9760688at2"/>
<evidence type="ECO:0000313" key="5">
    <source>
        <dbReference type="Proteomes" id="UP000055611"/>
    </source>
</evidence>
<dbReference type="Pfam" id="PF01075">
    <property type="entry name" value="Glyco_transf_9"/>
    <property type="match status" value="1"/>
</dbReference>
<evidence type="ECO:0000313" key="3">
    <source>
        <dbReference type="EMBL" id="AMK09849.1"/>
    </source>
</evidence>
<dbReference type="KEGG" id="dej:AWY79_01355"/>
<evidence type="ECO:0000256" key="2">
    <source>
        <dbReference type="ARBA" id="ARBA00022679"/>
    </source>
</evidence>
<dbReference type="EMBL" id="SOBK01000008">
    <property type="protein sequence ID" value="TDT87473.1"/>
    <property type="molecule type" value="Genomic_DNA"/>
</dbReference>
<dbReference type="CDD" id="cd03789">
    <property type="entry name" value="GT9_LPS_heptosyltransferase"/>
    <property type="match status" value="1"/>
</dbReference>
<evidence type="ECO:0000313" key="6">
    <source>
        <dbReference type="Proteomes" id="UP000295506"/>
    </source>
</evidence>
<reference evidence="3 5" key="1">
    <citation type="journal article" date="2016" name="Front. Microbiol.">
        <title>Genome Sequence of the Piezophilic, Mesophilic Sulfate-Reducing Bacterium Desulfovibrio indicus J2T.</title>
        <authorList>
            <person name="Cao J."/>
            <person name="Maignien L."/>
            <person name="Shao Z."/>
            <person name="Alain K."/>
            <person name="Jebbar M."/>
        </authorList>
    </citation>
    <scope>NUCLEOTIDE SEQUENCE [LARGE SCALE GENOMIC DNA]</scope>
    <source>
        <strain evidence="3 5">J2</strain>
    </source>
</reference>
<keyword evidence="1" id="KW-0328">Glycosyltransferase</keyword>
<evidence type="ECO:0000256" key="1">
    <source>
        <dbReference type="ARBA" id="ARBA00022676"/>
    </source>
</evidence>
<dbReference type="EMBL" id="CP014206">
    <property type="protein sequence ID" value="AMK09849.1"/>
    <property type="molecule type" value="Genomic_DNA"/>
</dbReference>
<dbReference type="InterPro" id="IPR051199">
    <property type="entry name" value="LPS_LOS_Heptosyltrfase"/>
</dbReference>
<name>A0A140D9I2_9BACT</name>